<dbReference type="PROSITE" id="PS51186">
    <property type="entry name" value="GNAT"/>
    <property type="match status" value="1"/>
</dbReference>
<protein>
    <submittedName>
        <fullName evidence="2">GNAT family N-acetyltransferase</fullName>
    </submittedName>
</protein>
<gene>
    <name evidence="2" type="ORF">IAA31_07010</name>
</gene>
<reference evidence="2" key="1">
    <citation type="journal article" date="2021" name="PeerJ">
        <title>Extensive microbial diversity within the chicken gut microbiome revealed by metagenomics and culture.</title>
        <authorList>
            <person name="Gilroy R."/>
            <person name="Ravi A."/>
            <person name="Getino M."/>
            <person name="Pursley I."/>
            <person name="Horton D.L."/>
            <person name="Alikhan N.F."/>
            <person name="Baker D."/>
            <person name="Gharbi K."/>
            <person name="Hall N."/>
            <person name="Watson M."/>
            <person name="Adriaenssens E.M."/>
            <person name="Foster-Nyarko E."/>
            <person name="Jarju S."/>
            <person name="Secka A."/>
            <person name="Antonio M."/>
            <person name="Oren A."/>
            <person name="Chaudhuri R.R."/>
            <person name="La Ragione R."/>
            <person name="Hildebrand F."/>
            <person name="Pallen M.J."/>
        </authorList>
    </citation>
    <scope>NUCLEOTIDE SEQUENCE</scope>
    <source>
        <strain evidence="2">687</strain>
    </source>
</reference>
<dbReference type="InterPro" id="IPR016181">
    <property type="entry name" value="Acyl_CoA_acyltransferase"/>
</dbReference>
<dbReference type="AlphaFoldDB" id="A0A9E2NSK6"/>
<evidence type="ECO:0000259" key="1">
    <source>
        <dbReference type="PROSITE" id="PS51186"/>
    </source>
</evidence>
<evidence type="ECO:0000313" key="3">
    <source>
        <dbReference type="Proteomes" id="UP000824150"/>
    </source>
</evidence>
<dbReference type="Gene3D" id="3.40.630.30">
    <property type="match status" value="1"/>
</dbReference>
<dbReference type="CDD" id="cd04301">
    <property type="entry name" value="NAT_SF"/>
    <property type="match status" value="1"/>
</dbReference>
<dbReference type="InterPro" id="IPR000182">
    <property type="entry name" value="GNAT_dom"/>
</dbReference>
<comment type="caution">
    <text evidence="2">The sequence shown here is derived from an EMBL/GenBank/DDBJ whole genome shotgun (WGS) entry which is preliminary data.</text>
</comment>
<accession>A0A9E2NSK6</accession>
<feature type="domain" description="N-acetyltransferase" evidence="1">
    <location>
        <begin position="4"/>
        <end position="165"/>
    </location>
</feature>
<reference evidence="2" key="2">
    <citation type="submission" date="2021-04" db="EMBL/GenBank/DDBJ databases">
        <authorList>
            <person name="Gilroy R."/>
        </authorList>
    </citation>
    <scope>NUCLEOTIDE SEQUENCE</scope>
    <source>
        <strain evidence="2">687</strain>
    </source>
</reference>
<dbReference type="GO" id="GO:0016747">
    <property type="term" value="F:acyltransferase activity, transferring groups other than amino-acyl groups"/>
    <property type="evidence" value="ECO:0007669"/>
    <property type="project" value="InterPro"/>
</dbReference>
<dbReference type="EMBL" id="JAHLFG010000076">
    <property type="protein sequence ID" value="MBU3827222.1"/>
    <property type="molecule type" value="Genomic_DNA"/>
</dbReference>
<name>A0A9E2NSK6_9GAMM</name>
<dbReference type="Proteomes" id="UP000824150">
    <property type="component" value="Unassembled WGS sequence"/>
</dbReference>
<dbReference type="Pfam" id="PF00583">
    <property type="entry name" value="Acetyltransf_1"/>
    <property type="match status" value="1"/>
</dbReference>
<sequence>MTALTIRKSTLDDIPALCVLADAARAFMAAHGNAAQWGDGYPRDTDFAADIQSGSSYVCVDQAGQVVGTFACFDYEPCYDVIYDGAWLNTDPYVVLHRVASFSGQGIGTFMLRHMMSKARNIKIDTMASNYPMRALLTKLGFKYCGIIEIKGRGQRVAYQWCANA</sequence>
<evidence type="ECO:0000313" key="2">
    <source>
        <dbReference type="EMBL" id="MBU3827222.1"/>
    </source>
</evidence>
<proteinExistence type="predicted"/>
<dbReference type="SUPFAM" id="SSF55729">
    <property type="entry name" value="Acyl-CoA N-acyltransferases (Nat)"/>
    <property type="match status" value="1"/>
</dbReference>
<organism evidence="2 3">
    <name type="scientific">Candidatus Anaerobiospirillum merdipullorum</name>
    <dbReference type="NCBI Taxonomy" id="2838450"/>
    <lineage>
        <taxon>Bacteria</taxon>
        <taxon>Pseudomonadati</taxon>
        <taxon>Pseudomonadota</taxon>
        <taxon>Gammaproteobacteria</taxon>
        <taxon>Aeromonadales</taxon>
        <taxon>Succinivibrionaceae</taxon>
        <taxon>Anaerobiospirillum</taxon>
    </lineage>
</organism>